<organism evidence="1 2">
    <name type="scientific">Adhaeribacter rhizoryzae</name>
    <dbReference type="NCBI Taxonomy" id="2607907"/>
    <lineage>
        <taxon>Bacteria</taxon>
        <taxon>Pseudomonadati</taxon>
        <taxon>Bacteroidota</taxon>
        <taxon>Cytophagia</taxon>
        <taxon>Cytophagales</taxon>
        <taxon>Hymenobacteraceae</taxon>
        <taxon>Adhaeribacter</taxon>
    </lineage>
</organism>
<gene>
    <name evidence="1" type="ORF">F0145_11445</name>
</gene>
<dbReference type="AlphaFoldDB" id="A0A5M6DG04"/>
<name>A0A5M6DG04_9BACT</name>
<keyword evidence="2" id="KW-1185">Reference proteome</keyword>
<evidence type="ECO:0000313" key="1">
    <source>
        <dbReference type="EMBL" id="KAA5546497.1"/>
    </source>
</evidence>
<protein>
    <submittedName>
        <fullName evidence="1">Uncharacterized protein</fullName>
    </submittedName>
</protein>
<dbReference type="PROSITE" id="PS51257">
    <property type="entry name" value="PROKAR_LIPOPROTEIN"/>
    <property type="match status" value="1"/>
</dbReference>
<sequence length="64" mass="7336">MKNLVPLLVVIILSSCAANKRGGYHRLPPLENRFGRQMYWKKERSHGQINPKKNTIAIYDIAEG</sequence>
<reference evidence="1 2" key="1">
    <citation type="submission" date="2019-09" db="EMBL/GenBank/DDBJ databases">
        <title>Genome sequence and assembly of Adhaeribacter sp.</title>
        <authorList>
            <person name="Chhetri G."/>
        </authorList>
    </citation>
    <scope>NUCLEOTIDE SEQUENCE [LARGE SCALE GENOMIC DNA]</scope>
    <source>
        <strain evidence="1 2">DK36</strain>
    </source>
</reference>
<dbReference type="Proteomes" id="UP000323426">
    <property type="component" value="Unassembled WGS sequence"/>
</dbReference>
<comment type="caution">
    <text evidence="1">The sequence shown here is derived from an EMBL/GenBank/DDBJ whole genome shotgun (WGS) entry which is preliminary data.</text>
</comment>
<proteinExistence type="predicted"/>
<accession>A0A5M6DG04</accession>
<dbReference type="RefSeq" id="WP_150088544.1">
    <property type="nucleotide sequence ID" value="NZ_VWSF01000007.1"/>
</dbReference>
<evidence type="ECO:0000313" key="2">
    <source>
        <dbReference type="Proteomes" id="UP000323426"/>
    </source>
</evidence>
<dbReference type="EMBL" id="VWSF01000007">
    <property type="protein sequence ID" value="KAA5546497.1"/>
    <property type="molecule type" value="Genomic_DNA"/>
</dbReference>